<sequence>MNVTYDIREEAAFDSMVAKLKGMSEQEKQDFMTLLRGYQAGIKVGKRLAGEQQDATA</sequence>
<dbReference type="RefSeq" id="WP_188615806.1">
    <property type="nucleotide sequence ID" value="NZ_BMJT01000013.1"/>
</dbReference>
<reference evidence="1" key="2">
    <citation type="submission" date="2020-09" db="EMBL/GenBank/DDBJ databases">
        <authorList>
            <person name="Sun Q."/>
            <person name="Zhou Y."/>
        </authorList>
    </citation>
    <scope>NUCLEOTIDE SEQUENCE</scope>
    <source>
        <strain evidence="1">CGMCC 1.15760</strain>
    </source>
</reference>
<keyword evidence="2" id="KW-1185">Reference proteome</keyword>
<organism evidence="1 2">
    <name type="scientific">Lysinibacillus alkalisoli</name>
    <dbReference type="NCBI Taxonomy" id="1911548"/>
    <lineage>
        <taxon>Bacteria</taxon>
        <taxon>Bacillati</taxon>
        <taxon>Bacillota</taxon>
        <taxon>Bacilli</taxon>
        <taxon>Bacillales</taxon>
        <taxon>Bacillaceae</taxon>
        <taxon>Lysinibacillus</taxon>
    </lineage>
</organism>
<gene>
    <name evidence="1" type="ORF">GCM10007425_29150</name>
</gene>
<name>A0A917GA77_9BACI</name>
<proteinExistence type="predicted"/>
<evidence type="ECO:0000313" key="1">
    <source>
        <dbReference type="EMBL" id="GGG32665.1"/>
    </source>
</evidence>
<dbReference type="AlphaFoldDB" id="A0A917GA77"/>
<evidence type="ECO:0000313" key="2">
    <source>
        <dbReference type="Proteomes" id="UP000616608"/>
    </source>
</evidence>
<dbReference type="Proteomes" id="UP000616608">
    <property type="component" value="Unassembled WGS sequence"/>
</dbReference>
<comment type="caution">
    <text evidence="1">The sequence shown here is derived from an EMBL/GenBank/DDBJ whole genome shotgun (WGS) entry which is preliminary data.</text>
</comment>
<dbReference type="EMBL" id="BMJT01000013">
    <property type="protein sequence ID" value="GGG32665.1"/>
    <property type="molecule type" value="Genomic_DNA"/>
</dbReference>
<reference evidence="1" key="1">
    <citation type="journal article" date="2014" name="Int. J. Syst. Evol. Microbiol.">
        <title>Complete genome sequence of Corynebacterium casei LMG S-19264T (=DSM 44701T), isolated from a smear-ripened cheese.</title>
        <authorList>
            <consortium name="US DOE Joint Genome Institute (JGI-PGF)"/>
            <person name="Walter F."/>
            <person name="Albersmeier A."/>
            <person name="Kalinowski J."/>
            <person name="Ruckert C."/>
        </authorList>
    </citation>
    <scope>NUCLEOTIDE SEQUENCE</scope>
    <source>
        <strain evidence="1">CGMCC 1.15760</strain>
    </source>
</reference>
<accession>A0A917GA77</accession>
<protein>
    <submittedName>
        <fullName evidence="1">Uncharacterized protein</fullName>
    </submittedName>
</protein>